<reference evidence="1 2" key="2">
    <citation type="journal article" date="2017" name="Front. Plant Sci.">
        <title>Gene Classification and Mining of Molecular Markers Useful in Red Clover (Trifolium pratense) Breeding.</title>
        <authorList>
            <person name="Istvanek J."/>
            <person name="Dluhosova J."/>
            <person name="Dluhos P."/>
            <person name="Patkova L."/>
            <person name="Nedelnik J."/>
            <person name="Repkova J."/>
        </authorList>
    </citation>
    <scope>NUCLEOTIDE SEQUENCE [LARGE SCALE GENOMIC DNA]</scope>
    <source>
        <strain evidence="2">cv. Tatra</strain>
        <tissue evidence="1">Young leaves</tissue>
    </source>
</reference>
<dbReference type="ExpressionAtlas" id="A0A2K3KHX0">
    <property type="expression patterns" value="baseline"/>
</dbReference>
<accession>A0A2K3KHX0</accession>
<organism evidence="1 2">
    <name type="scientific">Trifolium pratense</name>
    <name type="common">Red clover</name>
    <dbReference type="NCBI Taxonomy" id="57577"/>
    <lineage>
        <taxon>Eukaryota</taxon>
        <taxon>Viridiplantae</taxon>
        <taxon>Streptophyta</taxon>
        <taxon>Embryophyta</taxon>
        <taxon>Tracheophyta</taxon>
        <taxon>Spermatophyta</taxon>
        <taxon>Magnoliopsida</taxon>
        <taxon>eudicotyledons</taxon>
        <taxon>Gunneridae</taxon>
        <taxon>Pentapetalae</taxon>
        <taxon>rosids</taxon>
        <taxon>fabids</taxon>
        <taxon>Fabales</taxon>
        <taxon>Fabaceae</taxon>
        <taxon>Papilionoideae</taxon>
        <taxon>50 kb inversion clade</taxon>
        <taxon>NPAAA clade</taxon>
        <taxon>Hologalegina</taxon>
        <taxon>IRL clade</taxon>
        <taxon>Trifolieae</taxon>
        <taxon>Trifolium</taxon>
    </lineage>
</organism>
<dbReference type="Proteomes" id="UP000236291">
    <property type="component" value="Unassembled WGS sequence"/>
</dbReference>
<name>A0A2K3KHX0_TRIPR</name>
<proteinExistence type="predicted"/>
<sequence>MQWTLSGNFVNFGIFELYGDRALVDALDIIIKLLLSIPLGDIFAFRK</sequence>
<dbReference type="AlphaFoldDB" id="A0A2K3KHX0"/>
<gene>
    <name evidence="1" type="primary">exportin 7</name>
    <name evidence="1" type="ORF">L195_g062807</name>
</gene>
<feature type="non-terminal residue" evidence="1">
    <location>
        <position position="47"/>
    </location>
</feature>
<dbReference type="STRING" id="57577.A0A2K3KHX0"/>
<protein>
    <submittedName>
        <fullName evidence="1">Exportin 7</fullName>
    </submittedName>
</protein>
<dbReference type="EMBL" id="ASHM01186094">
    <property type="protein sequence ID" value="PNX65859.1"/>
    <property type="molecule type" value="Genomic_DNA"/>
</dbReference>
<evidence type="ECO:0000313" key="2">
    <source>
        <dbReference type="Proteomes" id="UP000236291"/>
    </source>
</evidence>
<comment type="caution">
    <text evidence="1">The sequence shown here is derived from an EMBL/GenBank/DDBJ whole genome shotgun (WGS) entry which is preliminary data.</text>
</comment>
<reference evidence="1 2" key="1">
    <citation type="journal article" date="2014" name="Am. J. Bot.">
        <title>Genome assembly and annotation for red clover (Trifolium pratense; Fabaceae).</title>
        <authorList>
            <person name="Istvanek J."/>
            <person name="Jaros M."/>
            <person name="Krenek A."/>
            <person name="Repkova J."/>
        </authorList>
    </citation>
    <scope>NUCLEOTIDE SEQUENCE [LARGE SCALE GENOMIC DNA]</scope>
    <source>
        <strain evidence="2">cv. Tatra</strain>
        <tissue evidence="1">Young leaves</tissue>
    </source>
</reference>
<evidence type="ECO:0000313" key="1">
    <source>
        <dbReference type="EMBL" id="PNX65859.1"/>
    </source>
</evidence>